<reference evidence="1" key="1">
    <citation type="submission" date="2023-10" db="EMBL/GenBank/DDBJ databases">
        <authorList>
            <person name="Hackl T."/>
        </authorList>
    </citation>
    <scope>NUCLEOTIDE SEQUENCE</scope>
</reference>
<evidence type="ECO:0000313" key="1">
    <source>
        <dbReference type="EMBL" id="CAJ2507546.1"/>
    </source>
</evidence>
<dbReference type="AlphaFoldDB" id="A0AAI8YJV3"/>
<dbReference type="EMBL" id="CAUWAG010000010">
    <property type="protein sequence ID" value="CAJ2507546.1"/>
    <property type="molecule type" value="Genomic_DNA"/>
</dbReference>
<comment type="caution">
    <text evidence="1">The sequence shown here is derived from an EMBL/GenBank/DDBJ whole genome shotgun (WGS) entry which is preliminary data.</text>
</comment>
<accession>A0AAI8YJV3</accession>
<proteinExistence type="predicted"/>
<dbReference type="Proteomes" id="UP001295740">
    <property type="component" value="Unassembled WGS sequence"/>
</dbReference>
<sequence length="217" mass="25035">MAAADPSPSPSPLLNLPLEVRERIYDYYLSFDHGDFGDSLRPLHDYLESGERHSTPLPRLMFASRAAYRDLAPLVHYEAVLRIHTQGRHGRRIGFAVHGNLCLARLRRLVLVLAAEYPAWNAWLEFFRQVVREGRAEALECLTLDWHPRMVGEKGWEGRLNRKKEDEFFGVIGGMKGLRVVRVFGAVDEGWRTRLQARTGARVVWFACRWWREPGIA</sequence>
<gene>
    <name evidence="1" type="ORF">KHLLAP_LOCUS8014</name>
</gene>
<keyword evidence="2" id="KW-1185">Reference proteome</keyword>
<organism evidence="1 2">
    <name type="scientific">Anthostomella pinea</name>
    <dbReference type="NCBI Taxonomy" id="933095"/>
    <lineage>
        <taxon>Eukaryota</taxon>
        <taxon>Fungi</taxon>
        <taxon>Dikarya</taxon>
        <taxon>Ascomycota</taxon>
        <taxon>Pezizomycotina</taxon>
        <taxon>Sordariomycetes</taxon>
        <taxon>Xylariomycetidae</taxon>
        <taxon>Xylariales</taxon>
        <taxon>Xylariaceae</taxon>
        <taxon>Anthostomella</taxon>
    </lineage>
</organism>
<name>A0AAI8YJV3_9PEZI</name>
<evidence type="ECO:0000313" key="2">
    <source>
        <dbReference type="Proteomes" id="UP001295740"/>
    </source>
</evidence>
<protein>
    <submittedName>
        <fullName evidence="1">Uu.00g087320.m01.CDS01</fullName>
    </submittedName>
</protein>